<protein>
    <submittedName>
        <fullName evidence="1">Uncharacterized protein</fullName>
    </submittedName>
</protein>
<proteinExistence type="predicted"/>
<name>W4K0J1_HETIT</name>
<evidence type="ECO:0000313" key="1">
    <source>
        <dbReference type="EMBL" id="ETW78835.1"/>
    </source>
</evidence>
<evidence type="ECO:0000313" key="2">
    <source>
        <dbReference type="Proteomes" id="UP000030671"/>
    </source>
</evidence>
<accession>W4K0J1</accession>
<dbReference type="AlphaFoldDB" id="W4K0J1"/>
<dbReference type="HOGENOM" id="CLU_2979360_0_0_1"/>
<gene>
    <name evidence="1" type="ORF">HETIRDRAFT_142872</name>
</gene>
<dbReference type="Proteomes" id="UP000030671">
    <property type="component" value="Unassembled WGS sequence"/>
</dbReference>
<reference evidence="1 2" key="1">
    <citation type="journal article" date="2012" name="New Phytol.">
        <title>Insight into trade-off between wood decay and parasitism from the genome of a fungal forest pathogen.</title>
        <authorList>
            <person name="Olson A."/>
            <person name="Aerts A."/>
            <person name="Asiegbu F."/>
            <person name="Belbahri L."/>
            <person name="Bouzid O."/>
            <person name="Broberg A."/>
            <person name="Canback B."/>
            <person name="Coutinho P.M."/>
            <person name="Cullen D."/>
            <person name="Dalman K."/>
            <person name="Deflorio G."/>
            <person name="van Diepen L.T."/>
            <person name="Dunand C."/>
            <person name="Duplessis S."/>
            <person name="Durling M."/>
            <person name="Gonthier P."/>
            <person name="Grimwood J."/>
            <person name="Fossdal C.G."/>
            <person name="Hansson D."/>
            <person name="Henrissat B."/>
            <person name="Hietala A."/>
            <person name="Himmelstrand K."/>
            <person name="Hoffmeister D."/>
            <person name="Hogberg N."/>
            <person name="James T.Y."/>
            <person name="Karlsson M."/>
            <person name="Kohler A."/>
            <person name="Kues U."/>
            <person name="Lee Y.H."/>
            <person name="Lin Y.C."/>
            <person name="Lind M."/>
            <person name="Lindquist E."/>
            <person name="Lombard V."/>
            <person name="Lucas S."/>
            <person name="Lunden K."/>
            <person name="Morin E."/>
            <person name="Murat C."/>
            <person name="Park J."/>
            <person name="Raffaello T."/>
            <person name="Rouze P."/>
            <person name="Salamov A."/>
            <person name="Schmutz J."/>
            <person name="Solheim H."/>
            <person name="Stahlberg J."/>
            <person name="Velez H."/>
            <person name="de Vries R.P."/>
            <person name="Wiebenga A."/>
            <person name="Woodward S."/>
            <person name="Yakovlev I."/>
            <person name="Garbelotto M."/>
            <person name="Martin F."/>
            <person name="Grigoriev I.V."/>
            <person name="Stenlid J."/>
        </authorList>
    </citation>
    <scope>NUCLEOTIDE SEQUENCE [LARGE SCALE GENOMIC DNA]</scope>
    <source>
        <strain evidence="1 2">TC 32-1</strain>
    </source>
</reference>
<dbReference type="InParanoid" id="W4K0J1"/>
<dbReference type="EMBL" id="KI925461">
    <property type="protein sequence ID" value="ETW78835.1"/>
    <property type="molecule type" value="Genomic_DNA"/>
</dbReference>
<dbReference type="GeneID" id="20667021"/>
<sequence length="58" mass="6492">MSSSSVQHYDVPKTNDNSMWCSMVEASSASADTEANHVGTRAARYFRKGNQVRRRLSI</sequence>
<organism evidence="1 2">
    <name type="scientific">Heterobasidion irregulare (strain TC 32-1)</name>
    <dbReference type="NCBI Taxonomy" id="747525"/>
    <lineage>
        <taxon>Eukaryota</taxon>
        <taxon>Fungi</taxon>
        <taxon>Dikarya</taxon>
        <taxon>Basidiomycota</taxon>
        <taxon>Agaricomycotina</taxon>
        <taxon>Agaricomycetes</taxon>
        <taxon>Russulales</taxon>
        <taxon>Bondarzewiaceae</taxon>
        <taxon>Heterobasidion</taxon>
        <taxon>Heterobasidion annosum species complex</taxon>
    </lineage>
</organism>
<dbReference type="RefSeq" id="XP_009549134.1">
    <property type="nucleotide sequence ID" value="XM_009550839.1"/>
</dbReference>
<keyword evidence="2" id="KW-1185">Reference proteome</keyword>
<dbReference type="KEGG" id="hir:HETIRDRAFT_142872"/>